<name>A0AA39R985_9LECA</name>
<feature type="compositionally biased region" description="Basic and acidic residues" evidence="1">
    <location>
        <begin position="43"/>
        <end position="61"/>
    </location>
</feature>
<dbReference type="PANTHER" id="PTHR37540">
    <property type="entry name" value="TRANSCRIPTION FACTOR (ACR-2), PUTATIVE-RELATED-RELATED"/>
    <property type="match status" value="1"/>
</dbReference>
<proteinExistence type="predicted"/>
<dbReference type="InterPro" id="IPR021858">
    <property type="entry name" value="Fun_TF"/>
</dbReference>
<feature type="region of interest" description="Disordered" evidence="1">
    <location>
        <begin position="43"/>
        <end position="77"/>
    </location>
</feature>
<gene>
    <name evidence="2" type="ORF">JMJ35_001054</name>
</gene>
<keyword evidence="3" id="KW-1185">Reference proteome</keyword>
<evidence type="ECO:0000313" key="2">
    <source>
        <dbReference type="EMBL" id="KAK0516451.1"/>
    </source>
</evidence>
<evidence type="ECO:0000256" key="1">
    <source>
        <dbReference type="SAM" id="MobiDB-lite"/>
    </source>
</evidence>
<dbReference type="EMBL" id="JAFEKC020000002">
    <property type="protein sequence ID" value="KAK0516451.1"/>
    <property type="molecule type" value="Genomic_DNA"/>
</dbReference>
<organism evidence="2 3">
    <name type="scientific">Cladonia borealis</name>
    <dbReference type="NCBI Taxonomy" id="184061"/>
    <lineage>
        <taxon>Eukaryota</taxon>
        <taxon>Fungi</taxon>
        <taxon>Dikarya</taxon>
        <taxon>Ascomycota</taxon>
        <taxon>Pezizomycotina</taxon>
        <taxon>Lecanoromycetes</taxon>
        <taxon>OSLEUM clade</taxon>
        <taxon>Lecanoromycetidae</taxon>
        <taxon>Lecanorales</taxon>
        <taxon>Lecanorineae</taxon>
        <taxon>Cladoniaceae</taxon>
        <taxon>Cladonia</taxon>
    </lineage>
</organism>
<accession>A0AA39R985</accession>
<dbReference type="PANTHER" id="PTHR37540:SF5">
    <property type="entry name" value="TRANSCRIPTION FACTOR DOMAIN-CONTAINING PROTEIN"/>
    <property type="match status" value="1"/>
</dbReference>
<evidence type="ECO:0000313" key="3">
    <source>
        <dbReference type="Proteomes" id="UP001166286"/>
    </source>
</evidence>
<dbReference type="Proteomes" id="UP001166286">
    <property type="component" value="Unassembled WGS sequence"/>
</dbReference>
<dbReference type="Pfam" id="PF11951">
    <property type="entry name" value="Fungal_trans_2"/>
    <property type="match status" value="1"/>
</dbReference>
<reference evidence="2" key="1">
    <citation type="submission" date="2023-03" db="EMBL/GenBank/DDBJ databases">
        <title>Complete genome of Cladonia borealis.</title>
        <authorList>
            <person name="Park H."/>
        </authorList>
    </citation>
    <scope>NUCLEOTIDE SEQUENCE</scope>
    <source>
        <strain evidence="2">ANT050790</strain>
    </source>
</reference>
<sequence length="478" mass="53933">MTSQAEAFQFVNLSVPKEGKNEDLRRSVRSKAMPLVQAVSVHVDREGKEHQEPGRATDRARSIPGTKPPLNPGHLSGGGFDDPFDAYPIRGDPSYNSRMLYHFRFWAKWLFPIDSCDGQDPLMTIWLPNAMQDRLLFLATVNYAAVHLDARDGTYNSPSTLVHKAETIRLIKARLKSPTEAVKNTTMGAVAMLAATEGLSRDCKDLRVHMDAIAWMVKKRGGLGELGWSGILQKVISWQDLEHSATAASRPYFAHNYSCQVITLPNPDIAQSNAGFDNTTGLCNTMTAILRDIHYLGGSLIAWNQSSSMNDLMSFYDQRSALEFSLTSLLIRKSKEFMREIDYVLESYRIAALIYVKYVLYNAAPRCPILQKLKTQLMNVTLEADDKLVDNENRLQHGSVIWILIMGGILYRDNYEKEYFAQAIARTIRGWWSLPGAKTWEVIEACLNKIAWVDRLRTSECALLWSRVEALSNQNSSE</sequence>
<evidence type="ECO:0008006" key="4">
    <source>
        <dbReference type="Google" id="ProtNLM"/>
    </source>
</evidence>
<comment type="caution">
    <text evidence="2">The sequence shown here is derived from an EMBL/GenBank/DDBJ whole genome shotgun (WGS) entry which is preliminary data.</text>
</comment>
<protein>
    <recommendedName>
        <fullName evidence="4">Tachykinin family protein</fullName>
    </recommendedName>
</protein>
<dbReference type="AlphaFoldDB" id="A0AA39R985"/>